<dbReference type="RefSeq" id="WP_159632608.1">
    <property type="nucleotide sequence ID" value="NZ_JAUSSY010000003.1"/>
</dbReference>
<keyword evidence="2" id="KW-0472">Membrane</keyword>
<keyword evidence="4" id="KW-1185">Reference proteome</keyword>
<keyword evidence="2" id="KW-1133">Transmembrane helix</keyword>
<evidence type="ECO:0000256" key="2">
    <source>
        <dbReference type="SAM" id="Phobius"/>
    </source>
</evidence>
<keyword evidence="2" id="KW-0812">Transmembrane</keyword>
<evidence type="ECO:0008006" key="5">
    <source>
        <dbReference type="Google" id="ProtNLM"/>
    </source>
</evidence>
<evidence type="ECO:0000256" key="1">
    <source>
        <dbReference type="SAM" id="MobiDB-lite"/>
    </source>
</evidence>
<feature type="transmembrane region" description="Helical" evidence="2">
    <location>
        <begin position="49"/>
        <end position="69"/>
    </location>
</feature>
<feature type="transmembrane region" description="Helical" evidence="2">
    <location>
        <begin position="12"/>
        <end position="37"/>
    </location>
</feature>
<accession>A0ABT9UHE8</accession>
<dbReference type="EMBL" id="JAUSSY010000003">
    <property type="protein sequence ID" value="MDQ0117839.1"/>
    <property type="molecule type" value="Genomic_DNA"/>
</dbReference>
<evidence type="ECO:0000313" key="3">
    <source>
        <dbReference type="EMBL" id="MDQ0117839.1"/>
    </source>
</evidence>
<gene>
    <name evidence="3" type="ORF">J2T22_001012</name>
</gene>
<evidence type="ECO:0000313" key="4">
    <source>
        <dbReference type="Proteomes" id="UP001226389"/>
    </source>
</evidence>
<protein>
    <recommendedName>
        <fullName evidence="5">Integral membrane protein</fullName>
    </recommendedName>
</protein>
<proteinExistence type="predicted"/>
<organism evidence="3 4">
    <name type="scientific">Pseudarthrobacter defluvii</name>
    <dbReference type="NCBI Taxonomy" id="410837"/>
    <lineage>
        <taxon>Bacteria</taxon>
        <taxon>Bacillati</taxon>
        <taxon>Actinomycetota</taxon>
        <taxon>Actinomycetes</taxon>
        <taxon>Micrococcales</taxon>
        <taxon>Micrococcaceae</taxon>
        <taxon>Pseudarthrobacter</taxon>
    </lineage>
</organism>
<dbReference type="Proteomes" id="UP001226389">
    <property type="component" value="Unassembled WGS sequence"/>
</dbReference>
<sequence length="136" mass="14275">METLKKVVTNQYFPAGAVLTAVLLFWVVAMLGGLSLLNNNQPPLTTLTWMLFVYAAAVLTPLAGLLAAVDLVRRWRRDRAAVPAASTPAGTASVPAGAGEPAQPAQPQNSQPQASQPQNSQPAPAKPQRPGRQEAA</sequence>
<comment type="caution">
    <text evidence="3">The sequence shown here is derived from an EMBL/GenBank/DDBJ whole genome shotgun (WGS) entry which is preliminary data.</text>
</comment>
<feature type="compositionally biased region" description="Low complexity" evidence="1">
    <location>
        <begin position="95"/>
        <end position="128"/>
    </location>
</feature>
<feature type="region of interest" description="Disordered" evidence="1">
    <location>
        <begin position="80"/>
        <end position="136"/>
    </location>
</feature>
<reference evidence="3 4" key="1">
    <citation type="submission" date="2023-07" db="EMBL/GenBank/DDBJ databases">
        <title>Sorghum-associated microbial communities from plants grown in Nebraska, USA.</title>
        <authorList>
            <person name="Schachtman D."/>
        </authorList>
    </citation>
    <scope>NUCLEOTIDE SEQUENCE [LARGE SCALE GENOMIC DNA]</scope>
    <source>
        <strain evidence="3 4">DS994</strain>
    </source>
</reference>
<name>A0ABT9UHE8_9MICC</name>